<name>A0ABU3D8P1_9FLAO</name>
<accession>A0ABU3D8P1</accession>
<evidence type="ECO:0000256" key="4">
    <source>
        <dbReference type="ARBA" id="ARBA00022960"/>
    </source>
</evidence>
<comment type="caution">
    <text evidence="9">The sequence shown here is derived from an EMBL/GenBank/DDBJ whole genome shotgun (WGS) entry which is preliminary data.</text>
</comment>
<dbReference type="InterPro" id="IPR045380">
    <property type="entry name" value="LD_TPept_scaffold_dom"/>
</dbReference>
<dbReference type="RefSeq" id="WP_311504154.1">
    <property type="nucleotide sequence ID" value="NZ_JAVRHK010000012.1"/>
</dbReference>
<dbReference type="PANTHER" id="PTHR41533:SF2">
    <property type="entry name" value="BLR7131 PROTEIN"/>
    <property type="match status" value="1"/>
</dbReference>
<dbReference type="InterPro" id="IPR036366">
    <property type="entry name" value="PGBDSf"/>
</dbReference>
<evidence type="ECO:0000256" key="6">
    <source>
        <dbReference type="ARBA" id="ARBA00023316"/>
    </source>
</evidence>
<dbReference type="PROSITE" id="PS52029">
    <property type="entry name" value="LD_TPASE"/>
    <property type="match status" value="1"/>
</dbReference>
<dbReference type="InterPro" id="IPR005490">
    <property type="entry name" value="LD_TPept_cat_dom"/>
</dbReference>
<evidence type="ECO:0000256" key="7">
    <source>
        <dbReference type="PROSITE-ProRule" id="PRU01373"/>
    </source>
</evidence>
<evidence type="ECO:0000313" key="9">
    <source>
        <dbReference type="EMBL" id="MDT0677811.1"/>
    </source>
</evidence>
<dbReference type="InterPro" id="IPR038063">
    <property type="entry name" value="Transpep_catalytic_dom"/>
</dbReference>
<feature type="active site" description="Nucleophile" evidence="7">
    <location>
        <position position="466"/>
    </location>
</feature>
<gene>
    <name evidence="9" type="ORF">RM539_14590</name>
</gene>
<evidence type="ECO:0000256" key="3">
    <source>
        <dbReference type="ARBA" id="ARBA00022679"/>
    </source>
</evidence>
<dbReference type="Gene3D" id="2.40.440.10">
    <property type="entry name" value="L,D-transpeptidase catalytic domain-like"/>
    <property type="match status" value="1"/>
</dbReference>
<dbReference type="SUPFAM" id="SSF141523">
    <property type="entry name" value="L,D-transpeptidase catalytic domain-like"/>
    <property type="match status" value="1"/>
</dbReference>
<keyword evidence="4 7" id="KW-0133">Cell shape</keyword>
<sequence>MFNSRIPTLICLILTFFSCRNEQKNPGDEISFEEKSIGELAETSAIAGFFSDSTETKKLNLRSTEAVADFYKTGGYEPVWKTHQLREDLYSGIRAISEEGLEPEDYNEEYLRNSLTNLSSLYGQERVRLEILLTDSFYQLLHDLYYGKLNPEALYEIWDIKKEDIEISMLMKKAFDNEGITEVLNSVKPHHPVYNGLKKSLAEFNSALASEESGEKITHIEEGQIIKPGEEDTRIPSVVKRLKELNISVDTDSVTSAYTPAIEQAVKNFQEKYGLEIDGIVGSGTIRNLNKTREDRREQILANLERWRWFPRDFGNHYIIVNIPNYQLTVVREGNTISKHKVMVGVQARKTPVFSDEIEYVVYNPTWTIPPTIKKNDVIPGAAKDISYLRNRNLKVYSSSGETIDPSSIDWNSGEALKYTYRQEAGSTNPLGRVKIIYPNQYLIYLHDTPSKALFERNSRAQSSGCVRVQDAIGLSKYLLSNREQYSSEKIDSIIASGKTTKVEVTQPVNVYHLYWTAWRENNKTKFTEDIYNTDEEILNLLQKNQ</sequence>
<feature type="active site" description="Proton donor/acceptor" evidence="7">
    <location>
        <position position="447"/>
    </location>
</feature>
<keyword evidence="3" id="KW-0808">Transferase</keyword>
<reference evidence="9 10" key="1">
    <citation type="submission" date="2023-09" db="EMBL/GenBank/DDBJ databases">
        <authorList>
            <person name="Rey-Velasco X."/>
        </authorList>
    </citation>
    <scope>NUCLEOTIDE SEQUENCE [LARGE SCALE GENOMIC DNA]</scope>
    <source>
        <strain evidence="9 10">F117</strain>
    </source>
</reference>
<comment type="pathway">
    <text evidence="1 7">Cell wall biogenesis; peptidoglycan biosynthesis.</text>
</comment>
<dbReference type="PANTHER" id="PTHR41533">
    <property type="entry name" value="L,D-TRANSPEPTIDASE HI_1667-RELATED"/>
    <property type="match status" value="1"/>
</dbReference>
<evidence type="ECO:0000256" key="1">
    <source>
        <dbReference type="ARBA" id="ARBA00004752"/>
    </source>
</evidence>
<dbReference type="InterPro" id="IPR052905">
    <property type="entry name" value="LD-transpeptidase_YkuD-like"/>
</dbReference>
<proteinExistence type="inferred from homology"/>
<dbReference type="Pfam" id="PF01471">
    <property type="entry name" value="PG_binding_1"/>
    <property type="match status" value="1"/>
</dbReference>
<dbReference type="CDD" id="cd16913">
    <property type="entry name" value="YkuD_like"/>
    <property type="match status" value="1"/>
</dbReference>
<dbReference type="InterPro" id="IPR036365">
    <property type="entry name" value="PGBD-like_sf"/>
</dbReference>
<dbReference type="InterPro" id="IPR002477">
    <property type="entry name" value="Peptidoglycan-bd-like"/>
</dbReference>
<keyword evidence="6 7" id="KW-0961">Cell wall biogenesis/degradation</keyword>
<evidence type="ECO:0000313" key="10">
    <source>
        <dbReference type="Proteomes" id="UP001262582"/>
    </source>
</evidence>
<organism evidence="9 10">
    <name type="scientific">Autumnicola musiva</name>
    <dbReference type="NCBI Taxonomy" id="3075589"/>
    <lineage>
        <taxon>Bacteria</taxon>
        <taxon>Pseudomonadati</taxon>
        <taxon>Bacteroidota</taxon>
        <taxon>Flavobacteriia</taxon>
        <taxon>Flavobacteriales</taxon>
        <taxon>Flavobacteriaceae</taxon>
        <taxon>Autumnicola</taxon>
    </lineage>
</organism>
<dbReference type="Pfam" id="PF20142">
    <property type="entry name" value="Scaffold"/>
    <property type="match status" value="1"/>
</dbReference>
<evidence type="ECO:0000256" key="2">
    <source>
        <dbReference type="ARBA" id="ARBA00005992"/>
    </source>
</evidence>
<protein>
    <submittedName>
        <fullName evidence="9">L,D-transpeptidase family protein</fullName>
    </submittedName>
</protein>
<keyword evidence="10" id="KW-1185">Reference proteome</keyword>
<dbReference type="Proteomes" id="UP001262582">
    <property type="component" value="Unassembled WGS sequence"/>
</dbReference>
<comment type="similarity">
    <text evidence="2">Belongs to the YkuD family.</text>
</comment>
<dbReference type="EMBL" id="JAVRHK010000012">
    <property type="protein sequence ID" value="MDT0677811.1"/>
    <property type="molecule type" value="Genomic_DNA"/>
</dbReference>
<dbReference type="PROSITE" id="PS51257">
    <property type="entry name" value="PROKAR_LIPOPROTEIN"/>
    <property type="match status" value="1"/>
</dbReference>
<dbReference type="SUPFAM" id="SSF47090">
    <property type="entry name" value="PGBD-like"/>
    <property type="match status" value="1"/>
</dbReference>
<feature type="domain" description="L,D-TPase catalytic" evidence="8">
    <location>
        <begin position="317"/>
        <end position="506"/>
    </location>
</feature>
<keyword evidence="5 7" id="KW-0573">Peptidoglycan synthesis</keyword>
<evidence type="ECO:0000256" key="5">
    <source>
        <dbReference type="ARBA" id="ARBA00022984"/>
    </source>
</evidence>
<dbReference type="Gene3D" id="1.10.101.10">
    <property type="entry name" value="PGBD-like superfamily/PGBD"/>
    <property type="match status" value="1"/>
</dbReference>
<dbReference type="Pfam" id="PF03734">
    <property type="entry name" value="YkuD"/>
    <property type="match status" value="1"/>
</dbReference>
<evidence type="ECO:0000259" key="8">
    <source>
        <dbReference type="PROSITE" id="PS52029"/>
    </source>
</evidence>